<comment type="caution">
    <text evidence="2">The sequence shown here is derived from an EMBL/GenBank/DDBJ whole genome shotgun (WGS) entry which is preliminary data.</text>
</comment>
<keyword evidence="3" id="KW-1185">Reference proteome</keyword>
<feature type="compositionally biased region" description="Basic residues" evidence="1">
    <location>
        <begin position="27"/>
        <end position="43"/>
    </location>
</feature>
<proteinExistence type="predicted"/>
<sequence length="169" mass="19265">PTQPQLHNLHPRPHPPSSRRPVPNPARHSRPHAARPHPRRRAARPALGHQVPHRRRLRLQSLDPSAAHRRRHRLRHGVVQIQPIAQRRGRREGKARRRRAARARRRLALAAGARDVVDGRRGLLRDWLAVGCGAGDDWCGQPLRGGADGRGGGRERWRRRRRGVGGRRC</sequence>
<feature type="region of interest" description="Disordered" evidence="1">
    <location>
        <begin position="147"/>
        <end position="169"/>
    </location>
</feature>
<evidence type="ECO:0000256" key="1">
    <source>
        <dbReference type="SAM" id="MobiDB-lite"/>
    </source>
</evidence>
<feature type="non-terminal residue" evidence="2">
    <location>
        <position position="1"/>
    </location>
</feature>
<feature type="compositionally biased region" description="Basic residues" evidence="1">
    <location>
        <begin position="156"/>
        <end position="169"/>
    </location>
</feature>
<gene>
    <name evidence="2" type="ORF">LTR16_011492</name>
</gene>
<organism evidence="2 3">
    <name type="scientific">Cryomyces antarcticus</name>
    <dbReference type="NCBI Taxonomy" id="329879"/>
    <lineage>
        <taxon>Eukaryota</taxon>
        <taxon>Fungi</taxon>
        <taxon>Dikarya</taxon>
        <taxon>Ascomycota</taxon>
        <taxon>Pezizomycotina</taxon>
        <taxon>Dothideomycetes</taxon>
        <taxon>Dothideomycetes incertae sedis</taxon>
        <taxon>Cryomyces</taxon>
    </lineage>
</organism>
<dbReference type="EMBL" id="JAVRRA010011783">
    <property type="protein sequence ID" value="KAK5239800.1"/>
    <property type="molecule type" value="Genomic_DNA"/>
</dbReference>
<protein>
    <submittedName>
        <fullName evidence="2">Uncharacterized protein</fullName>
    </submittedName>
</protein>
<evidence type="ECO:0000313" key="3">
    <source>
        <dbReference type="Proteomes" id="UP001357485"/>
    </source>
</evidence>
<name>A0ABR0LS71_9PEZI</name>
<feature type="region of interest" description="Disordered" evidence="1">
    <location>
        <begin position="1"/>
        <end position="76"/>
    </location>
</feature>
<dbReference type="Proteomes" id="UP001357485">
    <property type="component" value="Unassembled WGS sequence"/>
</dbReference>
<feature type="non-terminal residue" evidence="2">
    <location>
        <position position="169"/>
    </location>
</feature>
<reference evidence="2 3" key="1">
    <citation type="submission" date="2023-08" db="EMBL/GenBank/DDBJ databases">
        <title>Black Yeasts Isolated from many extreme environments.</title>
        <authorList>
            <person name="Coleine C."/>
            <person name="Stajich J.E."/>
            <person name="Selbmann L."/>
        </authorList>
    </citation>
    <scope>NUCLEOTIDE SEQUENCE [LARGE SCALE GENOMIC DNA]</scope>
    <source>
        <strain evidence="2 3">CCFEE 536</strain>
    </source>
</reference>
<accession>A0ABR0LS71</accession>
<feature type="compositionally biased region" description="Basic residues" evidence="1">
    <location>
        <begin position="67"/>
        <end position="76"/>
    </location>
</feature>
<feature type="compositionally biased region" description="Pro residues" evidence="1">
    <location>
        <begin position="14"/>
        <end position="24"/>
    </location>
</feature>
<evidence type="ECO:0000313" key="2">
    <source>
        <dbReference type="EMBL" id="KAK5239800.1"/>
    </source>
</evidence>